<proteinExistence type="predicted"/>
<evidence type="ECO:0000256" key="1">
    <source>
        <dbReference type="ARBA" id="ARBA00022536"/>
    </source>
</evidence>
<dbReference type="SMART" id="SM00181">
    <property type="entry name" value="EGF"/>
    <property type="match status" value="5"/>
</dbReference>
<name>A0A8W8NYI5_MAGGI</name>
<dbReference type="PANTHER" id="PTHR24043:SF8">
    <property type="entry name" value="EGF-LIKE DOMAIN-CONTAINING PROTEIN"/>
    <property type="match status" value="1"/>
</dbReference>
<keyword evidence="1" id="KW-0245">EGF-like domain</keyword>
<dbReference type="InterPro" id="IPR008979">
    <property type="entry name" value="Galactose-bd-like_sf"/>
</dbReference>
<feature type="domain" description="EGF-like" evidence="3">
    <location>
        <begin position="249"/>
        <end position="279"/>
    </location>
</feature>
<feature type="transmembrane region" description="Helical" evidence="2">
    <location>
        <begin position="522"/>
        <end position="546"/>
    </location>
</feature>
<feature type="domain" description="EGF-like" evidence="3">
    <location>
        <begin position="281"/>
        <end position="326"/>
    </location>
</feature>
<evidence type="ECO:0000256" key="2">
    <source>
        <dbReference type="SAM" id="Phobius"/>
    </source>
</evidence>
<evidence type="ECO:0000313" key="5">
    <source>
        <dbReference type="Proteomes" id="UP000005408"/>
    </source>
</evidence>
<dbReference type="SUPFAM" id="SSF49785">
    <property type="entry name" value="Galactose-binding domain-like"/>
    <property type="match status" value="1"/>
</dbReference>
<keyword evidence="2" id="KW-0812">Transmembrane</keyword>
<keyword evidence="2" id="KW-1133">Transmembrane helix</keyword>
<dbReference type="InterPro" id="IPR042635">
    <property type="entry name" value="MEGF10/SREC1/2-like"/>
</dbReference>
<dbReference type="PANTHER" id="PTHR24043">
    <property type="entry name" value="SCAVENGER RECEPTOR CLASS F"/>
    <property type="match status" value="1"/>
</dbReference>
<evidence type="ECO:0000313" key="4">
    <source>
        <dbReference type="EnsemblMetazoa" id="G7515.1:cds"/>
    </source>
</evidence>
<evidence type="ECO:0000259" key="3">
    <source>
        <dbReference type="SMART" id="SM00181"/>
    </source>
</evidence>
<reference evidence="4" key="1">
    <citation type="submission" date="2022-08" db="UniProtKB">
        <authorList>
            <consortium name="EnsemblMetazoa"/>
        </authorList>
    </citation>
    <scope>IDENTIFICATION</scope>
    <source>
        <strain evidence="4">05x7-T-G4-1.051#20</strain>
    </source>
</reference>
<dbReference type="InterPro" id="IPR000742">
    <property type="entry name" value="EGF"/>
</dbReference>
<dbReference type="EnsemblMetazoa" id="G7515.1">
    <property type="protein sequence ID" value="G7515.1:cds"/>
    <property type="gene ID" value="G7515"/>
</dbReference>
<dbReference type="AlphaFoldDB" id="A0A8W8NYI5"/>
<keyword evidence="5" id="KW-1185">Reference proteome</keyword>
<dbReference type="Proteomes" id="UP000005408">
    <property type="component" value="Unassembled WGS sequence"/>
</dbReference>
<organism evidence="4 5">
    <name type="scientific">Magallana gigas</name>
    <name type="common">Pacific oyster</name>
    <name type="synonym">Crassostrea gigas</name>
    <dbReference type="NCBI Taxonomy" id="29159"/>
    <lineage>
        <taxon>Eukaryota</taxon>
        <taxon>Metazoa</taxon>
        <taxon>Spiralia</taxon>
        <taxon>Lophotrochozoa</taxon>
        <taxon>Mollusca</taxon>
        <taxon>Bivalvia</taxon>
        <taxon>Autobranchia</taxon>
        <taxon>Pteriomorphia</taxon>
        <taxon>Ostreida</taxon>
        <taxon>Ostreoidea</taxon>
        <taxon>Ostreidae</taxon>
        <taxon>Magallana</taxon>
    </lineage>
</organism>
<dbReference type="Gene3D" id="2.60.120.260">
    <property type="entry name" value="Galactose-binding domain-like"/>
    <property type="match status" value="1"/>
</dbReference>
<keyword evidence="2" id="KW-0472">Membrane</keyword>
<feature type="domain" description="EGF-like" evidence="3">
    <location>
        <begin position="337"/>
        <end position="373"/>
    </location>
</feature>
<sequence>MVDDAMQQIRTNESTTLNKTFILSLIKDLREKAFQQSRLDFDDESCMDDDEYRVLTGFSRREFHDIVLVVTKVRWRANTLQERVEGEGLDRRGMRWSKVNVENVAPDFPCYDERLPVSVLYAYEDISYNKSTNQSHSHTDEYYDASHAVDRNTLTCTRTYNIGLNSSHKTVWVTVDIGGIFNIHSINIQFKNYEGYENRQRGRFAGFSLFVSKSGVIQGYELFEVSTEICEFIVQGCKSGVYGSNCDMSCPVNCAYSTCHSDLGTCYDCKPGWTGTLCKKECREGWYGINCSQQCVGHCRDGTFCNHVTGHCDRGCNTGWMGFICEKQCDDGTYGYDCVNNCSGHCLNNSPCNKKNGHCDMGCDQGYTNGDCSRKCPYGQFGMDCRKSCSGHCINNKPCHHVNGVCPTGCRDGYTGIYCNNSCQRGFYGSDCSQSCSPNCKMCRHTDGLCTCKAGWTGNNCTNECVQSFGENCEHPCNIDCKIQACNRFNGSCLFGCKTGKQCEQGMLESDTTKQSATSPTFWIAGFSVLLVTNFILIVAFIRLWAVYLKRTNNTHEALCCWRSNASHAVTSTELETSAQCRASGDTDGRAKISGASSTVSRTYICNHITNVTFYNPILLLYCKHC</sequence>
<protein>
    <recommendedName>
        <fullName evidence="3">EGF-like domain-containing protein</fullName>
    </recommendedName>
</protein>
<feature type="domain" description="EGF-like" evidence="3">
    <location>
        <begin position="431"/>
        <end position="462"/>
    </location>
</feature>
<dbReference type="Gene3D" id="2.170.300.10">
    <property type="entry name" value="Tie2 ligand-binding domain superfamily"/>
    <property type="match status" value="2"/>
</dbReference>
<feature type="domain" description="EGF-like" evidence="3">
    <location>
        <begin position="384"/>
        <end position="424"/>
    </location>
</feature>
<accession>A0A8W8NYI5</accession>
<dbReference type="GO" id="GO:0005044">
    <property type="term" value="F:scavenger receptor activity"/>
    <property type="evidence" value="ECO:0007669"/>
    <property type="project" value="InterPro"/>
</dbReference>